<dbReference type="InterPro" id="IPR051418">
    <property type="entry name" value="Spondin/Thrombospondin_T1"/>
</dbReference>
<dbReference type="AlphaFoldDB" id="A0A6S7JRI6"/>
<evidence type="ECO:0000313" key="3">
    <source>
        <dbReference type="EMBL" id="CAB4031820.1"/>
    </source>
</evidence>
<evidence type="ECO:0000313" key="4">
    <source>
        <dbReference type="Proteomes" id="UP001152795"/>
    </source>
</evidence>
<proteinExistence type="predicted"/>
<name>A0A6S7JRI6_PARCT</name>
<keyword evidence="4" id="KW-1185">Reference proteome</keyword>
<dbReference type="GO" id="GO:0031012">
    <property type="term" value="C:extracellular matrix"/>
    <property type="evidence" value="ECO:0007669"/>
    <property type="project" value="TreeGrafter"/>
</dbReference>
<dbReference type="InterPro" id="IPR009465">
    <property type="entry name" value="Spondin_N"/>
</dbReference>
<feature type="signal peptide" evidence="2">
    <location>
        <begin position="1"/>
        <end position="22"/>
    </location>
</feature>
<sequence>MSYNSQVKLVFIALLFVYTAEAKSCNGSAKYTLTFRGEWTDARHANFPSNPHFSPGVGCSHNASYVMWKSGILATTGVKNVAEFGSTVAINTEMDSQIASKNAYKRYSGRLIFGGTASDSISNIEINSQYPLVSFITMIAPSPDWFLGVHDLNLCNTVTGEWQDREVKDLFPYDAGTDSGPNFESGNVATNPPVNIHLITNDTEGSLKGDKPVKSFGTFTFVNEGTPAPPTGTTSRPTTPTGTATPPTGTATPPTGTATLPATGAAPPATPPTGKTNPGTNFNITLILILCILNIIGYLL</sequence>
<dbReference type="PROSITE" id="PS51020">
    <property type="entry name" value="SPONDIN"/>
    <property type="match status" value="1"/>
</dbReference>
<dbReference type="Pfam" id="PF06468">
    <property type="entry name" value="Spond_N"/>
    <property type="match status" value="1"/>
</dbReference>
<dbReference type="Proteomes" id="UP001152795">
    <property type="component" value="Unassembled WGS sequence"/>
</dbReference>
<feature type="chain" id="PRO_5043769880" evidence="2">
    <location>
        <begin position="23"/>
        <end position="300"/>
    </location>
</feature>
<dbReference type="PANTHER" id="PTHR11311">
    <property type="entry name" value="SPONDIN"/>
    <property type="match status" value="1"/>
</dbReference>
<reference evidence="3" key="1">
    <citation type="submission" date="2020-04" db="EMBL/GenBank/DDBJ databases">
        <authorList>
            <person name="Alioto T."/>
            <person name="Alioto T."/>
            <person name="Gomez Garrido J."/>
        </authorList>
    </citation>
    <scope>NUCLEOTIDE SEQUENCE</scope>
    <source>
        <strain evidence="3">A484AB</strain>
    </source>
</reference>
<dbReference type="OrthoDB" id="6090599at2759"/>
<evidence type="ECO:0000256" key="2">
    <source>
        <dbReference type="SAM" id="SignalP"/>
    </source>
</evidence>
<dbReference type="EMBL" id="CACRXK020017916">
    <property type="protein sequence ID" value="CAB4031820.1"/>
    <property type="molecule type" value="Genomic_DNA"/>
</dbReference>
<dbReference type="GO" id="GO:0007155">
    <property type="term" value="P:cell adhesion"/>
    <property type="evidence" value="ECO:0007669"/>
    <property type="project" value="TreeGrafter"/>
</dbReference>
<dbReference type="Gene3D" id="2.60.40.2130">
    <property type="entry name" value="F-spondin domain"/>
    <property type="match status" value="1"/>
</dbReference>
<feature type="compositionally biased region" description="Low complexity" evidence="1">
    <location>
        <begin position="231"/>
        <end position="278"/>
    </location>
</feature>
<gene>
    <name evidence="3" type="ORF">PACLA_8A024979</name>
</gene>
<feature type="region of interest" description="Disordered" evidence="1">
    <location>
        <begin position="221"/>
        <end position="278"/>
    </location>
</feature>
<organism evidence="3 4">
    <name type="scientific">Paramuricea clavata</name>
    <name type="common">Red gorgonian</name>
    <name type="synonym">Violescent sea-whip</name>
    <dbReference type="NCBI Taxonomy" id="317549"/>
    <lineage>
        <taxon>Eukaryota</taxon>
        <taxon>Metazoa</taxon>
        <taxon>Cnidaria</taxon>
        <taxon>Anthozoa</taxon>
        <taxon>Octocorallia</taxon>
        <taxon>Malacalcyonacea</taxon>
        <taxon>Plexauridae</taxon>
        <taxon>Paramuricea</taxon>
    </lineage>
</organism>
<comment type="caution">
    <text evidence="3">The sequence shown here is derived from an EMBL/GenBank/DDBJ whole genome shotgun (WGS) entry which is preliminary data.</text>
</comment>
<keyword evidence="2" id="KW-0732">Signal</keyword>
<accession>A0A6S7JRI6</accession>
<dbReference type="NCBIfam" id="NF038123">
    <property type="entry name" value="NF038123_dom"/>
    <property type="match status" value="1"/>
</dbReference>
<protein>
    <submittedName>
        <fullName evidence="3">Uncharacterized protein</fullName>
    </submittedName>
</protein>
<dbReference type="InterPro" id="IPR038678">
    <property type="entry name" value="Spondin_N_sf"/>
</dbReference>
<dbReference type="PANTHER" id="PTHR11311:SF15">
    <property type="entry name" value="SPONDIN-2"/>
    <property type="match status" value="1"/>
</dbReference>
<evidence type="ECO:0000256" key="1">
    <source>
        <dbReference type="SAM" id="MobiDB-lite"/>
    </source>
</evidence>